<feature type="domain" description="Ketopantoate reductase C-terminal" evidence="5">
    <location>
        <begin position="219"/>
        <end position="340"/>
    </location>
</feature>
<dbReference type="Gene3D" id="1.10.1040.10">
    <property type="entry name" value="N-(1-d-carboxylethyl)-l-norvaline Dehydrogenase, domain 2"/>
    <property type="match status" value="1"/>
</dbReference>
<dbReference type="InterPro" id="IPR013328">
    <property type="entry name" value="6PGD_dom2"/>
</dbReference>
<dbReference type="AlphaFoldDB" id="A0A5C3PKB2"/>
<keyword evidence="3" id="KW-0560">Oxidoreductase</keyword>
<dbReference type="Gene3D" id="3.40.50.720">
    <property type="entry name" value="NAD(P)-binding Rossmann-like Domain"/>
    <property type="match status" value="1"/>
</dbReference>
<dbReference type="InterPro" id="IPR003710">
    <property type="entry name" value="ApbA"/>
</dbReference>
<dbReference type="Proteomes" id="UP000308197">
    <property type="component" value="Unassembled WGS sequence"/>
</dbReference>
<dbReference type="InterPro" id="IPR051402">
    <property type="entry name" value="KPR-Related"/>
</dbReference>
<dbReference type="PANTHER" id="PTHR21708">
    <property type="entry name" value="PROBABLE 2-DEHYDROPANTOATE 2-REDUCTASE"/>
    <property type="match status" value="1"/>
</dbReference>
<name>A0A5C3PKB2_9APHY</name>
<dbReference type="GO" id="GO:0008677">
    <property type="term" value="F:2-dehydropantoate 2-reductase activity"/>
    <property type="evidence" value="ECO:0007669"/>
    <property type="project" value="InterPro"/>
</dbReference>
<gene>
    <name evidence="6" type="ORF">K466DRAFT_486328</name>
</gene>
<dbReference type="EMBL" id="ML211068">
    <property type="protein sequence ID" value="TFK89701.1"/>
    <property type="molecule type" value="Genomic_DNA"/>
</dbReference>
<organism evidence="6 7">
    <name type="scientific">Polyporus arcularius HHB13444</name>
    <dbReference type="NCBI Taxonomy" id="1314778"/>
    <lineage>
        <taxon>Eukaryota</taxon>
        <taxon>Fungi</taxon>
        <taxon>Dikarya</taxon>
        <taxon>Basidiomycota</taxon>
        <taxon>Agaricomycotina</taxon>
        <taxon>Agaricomycetes</taxon>
        <taxon>Polyporales</taxon>
        <taxon>Polyporaceae</taxon>
        <taxon>Polyporus</taxon>
    </lineage>
</organism>
<dbReference type="GO" id="GO:0015940">
    <property type="term" value="P:pantothenate biosynthetic process"/>
    <property type="evidence" value="ECO:0007669"/>
    <property type="project" value="InterPro"/>
</dbReference>
<dbReference type="InterPro" id="IPR036291">
    <property type="entry name" value="NAD(P)-bd_dom_sf"/>
</dbReference>
<dbReference type="SUPFAM" id="SSF48179">
    <property type="entry name" value="6-phosphogluconate dehydrogenase C-terminal domain-like"/>
    <property type="match status" value="1"/>
</dbReference>
<dbReference type="STRING" id="1314778.A0A5C3PKB2"/>
<evidence type="ECO:0000259" key="4">
    <source>
        <dbReference type="Pfam" id="PF02558"/>
    </source>
</evidence>
<protein>
    <recommendedName>
        <fullName evidence="8">2-dehydropantoate 2-reductase</fullName>
    </recommendedName>
</protein>
<evidence type="ECO:0000313" key="6">
    <source>
        <dbReference type="EMBL" id="TFK89701.1"/>
    </source>
</evidence>
<evidence type="ECO:0008006" key="8">
    <source>
        <dbReference type="Google" id="ProtNLM"/>
    </source>
</evidence>
<dbReference type="FunCoup" id="A0A5C3PKB2">
    <property type="interactions" value="271"/>
</dbReference>
<dbReference type="SUPFAM" id="SSF51735">
    <property type="entry name" value="NAD(P)-binding Rossmann-fold domains"/>
    <property type="match status" value="1"/>
</dbReference>
<evidence type="ECO:0000256" key="2">
    <source>
        <dbReference type="ARBA" id="ARBA00022857"/>
    </source>
</evidence>
<evidence type="ECO:0000313" key="7">
    <source>
        <dbReference type="Proteomes" id="UP000308197"/>
    </source>
</evidence>
<evidence type="ECO:0000259" key="5">
    <source>
        <dbReference type="Pfam" id="PF08546"/>
    </source>
</evidence>
<evidence type="ECO:0000256" key="3">
    <source>
        <dbReference type="ARBA" id="ARBA00023002"/>
    </source>
</evidence>
<dbReference type="InterPro" id="IPR013752">
    <property type="entry name" value="KPA_reductase"/>
</dbReference>
<dbReference type="InterPro" id="IPR008927">
    <property type="entry name" value="6-PGluconate_DH-like_C_sf"/>
</dbReference>
<feature type="domain" description="Ketopantoate reductase N-terminal" evidence="4">
    <location>
        <begin position="9"/>
        <end position="174"/>
    </location>
</feature>
<keyword evidence="2" id="KW-0521">NADP</keyword>
<dbReference type="InterPro" id="IPR013332">
    <property type="entry name" value="KPR_N"/>
</dbReference>
<proteinExistence type="inferred from homology"/>
<dbReference type="Pfam" id="PF02558">
    <property type="entry name" value="ApbA"/>
    <property type="match status" value="1"/>
</dbReference>
<accession>A0A5C3PKB2</accession>
<dbReference type="FunFam" id="1.10.1040.10:FF:000017">
    <property type="entry name" value="2-dehydropantoate 2-reductase"/>
    <property type="match status" value="1"/>
</dbReference>
<dbReference type="NCBIfam" id="TIGR00745">
    <property type="entry name" value="apbA_panE"/>
    <property type="match status" value="1"/>
</dbReference>
<reference evidence="6 7" key="1">
    <citation type="journal article" date="2019" name="Nat. Ecol. Evol.">
        <title>Megaphylogeny resolves global patterns of mushroom evolution.</title>
        <authorList>
            <person name="Varga T."/>
            <person name="Krizsan K."/>
            <person name="Foldi C."/>
            <person name="Dima B."/>
            <person name="Sanchez-Garcia M."/>
            <person name="Sanchez-Ramirez S."/>
            <person name="Szollosi G.J."/>
            <person name="Szarkandi J.G."/>
            <person name="Papp V."/>
            <person name="Albert L."/>
            <person name="Andreopoulos W."/>
            <person name="Angelini C."/>
            <person name="Antonin V."/>
            <person name="Barry K.W."/>
            <person name="Bougher N.L."/>
            <person name="Buchanan P."/>
            <person name="Buyck B."/>
            <person name="Bense V."/>
            <person name="Catcheside P."/>
            <person name="Chovatia M."/>
            <person name="Cooper J."/>
            <person name="Damon W."/>
            <person name="Desjardin D."/>
            <person name="Finy P."/>
            <person name="Geml J."/>
            <person name="Haridas S."/>
            <person name="Hughes K."/>
            <person name="Justo A."/>
            <person name="Karasinski D."/>
            <person name="Kautmanova I."/>
            <person name="Kiss B."/>
            <person name="Kocsube S."/>
            <person name="Kotiranta H."/>
            <person name="LaButti K.M."/>
            <person name="Lechner B.E."/>
            <person name="Liimatainen K."/>
            <person name="Lipzen A."/>
            <person name="Lukacs Z."/>
            <person name="Mihaltcheva S."/>
            <person name="Morgado L.N."/>
            <person name="Niskanen T."/>
            <person name="Noordeloos M.E."/>
            <person name="Ohm R.A."/>
            <person name="Ortiz-Santana B."/>
            <person name="Ovrebo C."/>
            <person name="Racz N."/>
            <person name="Riley R."/>
            <person name="Savchenko A."/>
            <person name="Shiryaev A."/>
            <person name="Soop K."/>
            <person name="Spirin V."/>
            <person name="Szebenyi C."/>
            <person name="Tomsovsky M."/>
            <person name="Tulloss R.E."/>
            <person name="Uehling J."/>
            <person name="Grigoriev I.V."/>
            <person name="Vagvolgyi C."/>
            <person name="Papp T."/>
            <person name="Martin F.M."/>
            <person name="Miettinen O."/>
            <person name="Hibbett D.S."/>
            <person name="Nagy L.G."/>
        </authorList>
    </citation>
    <scope>NUCLEOTIDE SEQUENCE [LARGE SCALE GENOMIC DNA]</scope>
    <source>
        <strain evidence="6 7">HHB13444</strain>
    </source>
</reference>
<dbReference type="GO" id="GO:0005737">
    <property type="term" value="C:cytoplasm"/>
    <property type="evidence" value="ECO:0007669"/>
    <property type="project" value="TreeGrafter"/>
</dbReference>
<comment type="similarity">
    <text evidence="1">Belongs to the ketopantoate reductase family.</text>
</comment>
<dbReference type="PANTHER" id="PTHR21708:SF43">
    <property type="entry name" value="KETOPANTOATE REDUCTASE C-TERMINAL DOMAIN-CONTAINING PROTEIN"/>
    <property type="match status" value="1"/>
</dbReference>
<evidence type="ECO:0000256" key="1">
    <source>
        <dbReference type="ARBA" id="ARBA00007870"/>
    </source>
</evidence>
<keyword evidence="7" id="KW-1185">Reference proteome</keyword>
<dbReference type="InParanoid" id="A0A5C3PKB2"/>
<sequence>MSNSEVMDVCVVGFGAIGALYAYALHKTNKVRITAVCRSNYDVLQEHGLDIESKIFSDYTSWKPYRAVRTVEEAADRSYAYIVCAFKCISDITTTPALLSPLLSRLSADPPTSTTTFVLLQNGIGIEDDLLEALSKISAPTVVISGCCWVDTTAVDGGKKITQHGNETLVLGYHRPPPASGPSASVVPEQIAKDSLDTLIDMLRAAGSNAEAAPDADIARWRKVLWNASFSTLCTLTRAHVGDVLAQPNSRQALRDIMTEVLTVARASLTPSPAVDESLSDGVIDLILTNENPKSVFRPSMLVDLDCGRPMEVEAIVGGVLRRARVHGVPTPKLDLLYAGLLVIQKGLINRRRD</sequence>
<dbReference type="Pfam" id="PF08546">
    <property type="entry name" value="ApbA_C"/>
    <property type="match status" value="1"/>
</dbReference>